<feature type="region of interest" description="Disordered" evidence="1">
    <location>
        <begin position="20"/>
        <end position="41"/>
    </location>
</feature>
<dbReference type="VEuPathDB" id="FungiDB:MELLADRAFT_60269"/>
<evidence type="ECO:0000313" key="3">
    <source>
        <dbReference type="Proteomes" id="UP000001072"/>
    </source>
</evidence>
<feature type="compositionally biased region" description="Polar residues" evidence="1">
    <location>
        <begin position="422"/>
        <end position="436"/>
    </location>
</feature>
<feature type="compositionally biased region" description="Basic and acidic residues" evidence="1">
    <location>
        <begin position="472"/>
        <end position="490"/>
    </location>
</feature>
<feature type="region of interest" description="Disordered" evidence="1">
    <location>
        <begin position="68"/>
        <end position="146"/>
    </location>
</feature>
<organism evidence="3">
    <name type="scientific">Melampsora larici-populina (strain 98AG31 / pathotype 3-4-7)</name>
    <name type="common">Poplar leaf rust fungus</name>
    <dbReference type="NCBI Taxonomy" id="747676"/>
    <lineage>
        <taxon>Eukaryota</taxon>
        <taxon>Fungi</taxon>
        <taxon>Dikarya</taxon>
        <taxon>Basidiomycota</taxon>
        <taxon>Pucciniomycotina</taxon>
        <taxon>Pucciniomycetes</taxon>
        <taxon>Pucciniales</taxon>
        <taxon>Melampsoraceae</taxon>
        <taxon>Melampsora</taxon>
    </lineage>
</organism>
<feature type="compositionally biased region" description="Polar residues" evidence="1">
    <location>
        <begin position="94"/>
        <end position="130"/>
    </location>
</feature>
<feature type="region of interest" description="Disordered" evidence="1">
    <location>
        <begin position="399"/>
        <end position="490"/>
    </location>
</feature>
<dbReference type="InParanoid" id="F4RAQ4"/>
<dbReference type="AlphaFoldDB" id="F4RAQ4"/>
<dbReference type="Proteomes" id="UP000001072">
    <property type="component" value="Unassembled WGS sequence"/>
</dbReference>
<keyword evidence="3" id="KW-1185">Reference proteome</keyword>
<evidence type="ECO:0000313" key="2">
    <source>
        <dbReference type="EMBL" id="EGG10743.1"/>
    </source>
</evidence>
<reference evidence="3" key="1">
    <citation type="journal article" date="2011" name="Proc. Natl. Acad. Sci. U.S.A.">
        <title>Obligate biotrophy features unraveled by the genomic analysis of rust fungi.</title>
        <authorList>
            <person name="Duplessis S."/>
            <person name="Cuomo C.A."/>
            <person name="Lin Y.-C."/>
            <person name="Aerts A."/>
            <person name="Tisserant E."/>
            <person name="Veneault-Fourrey C."/>
            <person name="Joly D.L."/>
            <person name="Hacquard S."/>
            <person name="Amselem J."/>
            <person name="Cantarel B.L."/>
            <person name="Chiu R."/>
            <person name="Coutinho P.M."/>
            <person name="Feau N."/>
            <person name="Field M."/>
            <person name="Frey P."/>
            <person name="Gelhaye E."/>
            <person name="Goldberg J."/>
            <person name="Grabherr M.G."/>
            <person name="Kodira C.D."/>
            <person name="Kohler A."/>
            <person name="Kuees U."/>
            <person name="Lindquist E.A."/>
            <person name="Lucas S.M."/>
            <person name="Mago R."/>
            <person name="Mauceli E."/>
            <person name="Morin E."/>
            <person name="Murat C."/>
            <person name="Pangilinan J.L."/>
            <person name="Park R."/>
            <person name="Pearson M."/>
            <person name="Quesneville H."/>
            <person name="Rouhier N."/>
            <person name="Sakthikumar S."/>
            <person name="Salamov A.A."/>
            <person name="Schmutz J."/>
            <person name="Selles B."/>
            <person name="Shapiro H."/>
            <person name="Tanguay P."/>
            <person name="Tuskan G.A."/>
            <person name="Henrissat B."/>
            <person name="Van de Peer Y."/>
            <person name="Rouze P."/>
            <person name="Ellis J.G."/>
            <person name="Dodds P.N."/>
            <person name="Schein J.E."/>
            <person name="Zhong S."/>
            <person name="Hamelin R.C."/>
            <person name="Grigoriev I.V."/>
            <person name="Szabo L.J."/>
            <person name="Martin F."/>
        </authorList>
    </citation>
    <scope>NUCLEOTIDE SEQUENCE [LARGE SCALE GENOMIC DNA]</scope>
    <source>
        <strain evidence="3">98AG31 / pathotype 3-4-7</strain>
    </source>
</reference>
<dbReference type="HOGENOM" id="CLU_046163_0_0_1"/>
<feature type="compositionally biased region" description="Polar residues" evidence="1">
    <location>
        <begin position="443"/>
        <end position="455"/>
    </location>
</feature>
<dbReference type="GeneID" id="18929514"/>
<proteinExistence type="predicted"/>
<protein>
    <submittedName>
        <fullName evidence="2">Uncharacterized protein</fullName>
    </submittedName>
</protein>
<dbReference type="EMBL" id="GL883094">
    <property type="protein sequence ID" value="EGG10743.1"/>
    <property type="molecule type" value="Genomic_DNA"/>
</dbReference>
<feature type="compositionally biased region" description="Low complexity" evidence="1">
    <location>
        <begin position="83"/>
        <end position="93"/>
    </location>
</feature>
<sequence>MSTNNIGDTASRLNALNATSGNLAEPSNATTGGPSAQVGNSNHVALNRERGIPAPLYNKQSLISSYLTREKDSSGQPGEQGLNNNPNKQINNNPTQSKGNATESGTITQKNGNDPKQSQNNGESSKNPPSNAAEKGNTKHTQDAITIDDCLSTTENRYIEEFGGTTILPKIKKTNPAMGEEERKKLLHEYQIRLAEHNLLLKESAKLAGIPLVDPSSTIIEDGSTSLPNGSFEEGGLSFDFGKAPDASSLGLPLYFHKNMQVLQGSLPLTIFNKDWQQAASDNHTDYKKNDKEVEKYRGHPYPGEWSQSRFKWNENFDNLVETCRKVYKYAKFANALEVHKRNVIRIFKDQRSWVIAFRYDLTIRKATFAVRNPTDKIPNPALEPSGLVDEVYYSARAQGDLNSDDNPYRKGGPKFGRNPYADTTTDLNPTQSNHYVSVAGPSRQNNTGRNQAKNQGPYGNYRGKNFNPSYKRPDGTKLDGLKGKGKERR</sequence>
<evidence type="ECO:0000256" key="1">
    <source>
        <dbReference type="SAM" id="MobiDB-lite"/>
    </source>
</evidence>
<accession>F4RAQ4</accession>
<dbReference type="KEGG" id="mlr:MELLADRAFT_60269"/>
<name>F4RAQ4_MELLP</name>
<gene>
    <name evidence="2" type="ORF">MELLADRAFT_60269</name>
</gene>
<dbReference type="RefSeq" id="XP_007406212.1">
    <property type="nucleotide sequence ID" value="XM_007406150.1"/>
</dbReference>